<sequence length="33" mass="3988">MHAYRHQAFGITYAFSLFFSSIRGNMMYDVVYY</sequence>
<reference evidence="1" key="1">
    <citation type="submission" date="2018-02" db="EMBL/GenBank/DDBJ databases">
        <title>Rhizophora mucronata_Transcriptome.</title>
        <authorList>
            <person name="Meera S.P."/>
            <person name="Sreeshan A."/>
            <person name="Augustine A."/>
        </authorList>
    </citation>
    <scope>NUCLEOTIDE SEQUENCE</scope>
    <source>
        <tissue evidence="1">Leaf</tissue>
    </source>
</reference>
<protein>
    <submittedName>
        <fullName evidence="1">Uncharacterized protein</fullName>
    </submittedName>
</protein>
<evidence type="ECO:0000313" key="1">
    <source>
        <dbReference type="EMBL" id="MBX72416.1"/>
    </source>
</evidence>
<proteinExistence type="predicted"/>
<organism evidence="1">
    <name type="scientific">Rhizophora mucronata</name>
    <name type="common">Asiatic mangrove</name>
    <dbReference type="NCBI Taxonomy" id="61149"/>
    <lineage>
        <taxon>Eukaryota</taxon>
        <taxon>Viridiplantae</taxon>
        <taxon>Streptophyta</taxon>
        <taxon>Embryophyta</taxon>
        <taxon>Tracheophyta</taxon>
        <taxon>Spermatophyta</taxon>
        <taxon>Magnoliopsida</taxon>
        <taxon>eudicotyledons</taxon>
        <taxon>Gunneridae</taxon>
        <taxon>Pentapetalae</taxon>
        <taxon>rosids</taxon>
        <taxon>fabids</taxon>
        <taxon>Malpighiales</taxon>
        <taxon>Rhizophoraceae</taxon>
        <taxon>Rhizophora</taxon>
    </lineage>
</organism>
<dbReference type="AlphaFoldDB" id="A0A2P2QZH6"/>
<dbReference type="EMBL" id="GGEC01091932">
    <property type="protein sequence ID" value="MBX72416.1"/>
    <property type="molecule type" value="Transcribed_RNA"/>
</dbReference>
<accession>A0A2P2QZH6</accession>
<name>A0A2P2QZH6_RHIMU</name>